<dbReference type="InterPro" id="IPR003593">
    <property type="entry name" value="AAA+_ATPase"/>
</dbReference>
<dbReference type="FunFam" id="3.40.50.300:FF:000020">
    <property type="entry name" value="Amino acid ABC transporter ATP-binding component"/>
    <property type="match status" value="1"/>
</dbReference>
<evidence type="ECO:0000256" key="5">
    <source>
        <dbReference type="ARBA" id="ARBA00022741"/>
    </source>
</evidence>
<keyword evidence="5" id="KW-0547">Nucleotide-binding</keyword>
<dbReference type="InterPro" id="IPR027417">
    <property type="entry name" value="P-loop_NTPase"/>
</dbReference>
<dbReference type="GO" id="GO:0015424">
    <property type="term" value="F:ABC-type amino acid transporter activity"/>
    <property type="evidence" value="ECO:0007669"/>
    <property type="project" value="InterPro"/>
</dbReference>
<accession>A0A2W4ETZ6</accession>
<dbReference type="Gene3D" id="3.40.50.300">
    <property type="entry name" value="P-loop containing nucleotide triphosphate hydrolases"/>
    <property type="match status" value="1"/>
</dbReference>
<dbReference type="InterPro" id="IPR050086">
    <property type="entry name" value="MetN_ABC_transporter-like"/>
</dbReference>
<keyword evidence="4" id="KW-1003">Cell membrane</keyword>
<proteinExistence type="inferred from homology"/>
<dbReference type="CDD" id="cd03262">
    <property type="entry name" value="ABC_HisP_GlnQ"/>
    <property type="match status" value="1"/>
</dbReference>
<comment type="similarity">
    <text evidence="2">Belongs to the ABC transporter superfamily.</text>
</comment>
<name>A0A2W4ETZ6_9HYPH</name>
<dbReference type="SMART" id="SM00382">
    <property type="entry name" value="AAA"/>
    <property type="match status" value="1"/>
</dbReference>
<evidence type="ECO:0000256" key="4">
    <source>
        <dbReference type="ARBA" id="ARBA00022475"/>
    </source>
</evidence>
<gene>
    <name evidence="9" type="ORF">CPY51_10975</name>
</gene>
<dbReference type="PANTHER" id="PTHR43166:SF35">
    <property type="entry name" value="L-CYSTINE IMPORT ATP-BINDING PROTEIN TCYN"/>
    <property type="match status" value="1"/>
</dbReference>
<evidence type="ECO:0000259" key="8">
    <source>
        <dbReference type="PROSITE" id="PS50893"/>
    </source>
</evidence>
<dbReference type="GO" id="GO:0005524">
    <property type="term" value="F:ATP binding"/>
    <property type="evidence" value="ECO:0007669"/>
    <property type="project" value="UniProtKB-KW"/>
</dbReference>
<keyword evidence="10" id="KW-1185">Reference proteome</keyword>
<dbReference type="AlphaFoldDB" id="A0A2W4ETZ6"/>
<organism evidence="9 10">
    <name type="scientific">Rhizobium tubonense</name>
    <dbReference type="NCBI Taxonomy" id="484088"/>
    <lineage>
        <taxon>Bacteria</taxon>
        <taxon>Pseudomonadati</taxon>
        <taxon>Pseudomonadota</taxon>
        <taxon>Alphaproteobacteria</taxon>
        <taxon>Hyphomicrobiales</taxon>
        <taxon>Rhizobiaceae</taxon>
        <taxon>Rhizobium/Agrobacterium group</taxon>
        <taxon>Rhizobium</taxon>
    </lineage>
</organism>
<evidence type="ECO:0000256" key="3">
    <source>
        <dbReference type="ARBA" id="ARBA00022448"/>
    </source>
</evidence>
<dbReference type="GO" id="GO:0005886">
    <property type="term" value="C:plasma membrane"/>
    <property type="evidence" value="ECO:0007669"/>
    <property type="project" value="UniProtKB-SubCell"/>
</dbReference>
<dbReference type="Pfam" id="PF00005">
    <property type="entry name" value="ABC_tran"/>
    <property type="match status" value="1"/>
</dbReference>
<evidence type="ECO:0000256" key="2">
    <source>
        <dbReference type="ARBA" id="ARBA00005417"/>
    </source>
</evidence>
<dbReference type="RefSeq" id="WP_111160288.1">
    <property type="nucleotide sequence ID" value="NZ_PCDP01000034.1"/>
</dbReference>
<keyword evidence="3" id="KW-0813">Transport</keyword>
<sequence length="266" mass="28950">MIVEAGAETTAEYALKIHDLHKSYGATAVLNGVNIRVREGEVVSLIGSSGSGKSTLLRCVNFLETPTSGAIDMYGEAISVAAAGNGLTTITNKSNIPRFRTVAGMVFQSFNLWPHLSVLSNVTESLIWVKKMPKKDAIEVAMSVLEKVGMAEKRDAYPAHLSGGQQQRVAIARVLAMQPRIMLCDEPTSALDPELVGEVLKVIRNLAAEGNTILLVTHEMRFSRDVSSRVLFLHKGLVEQDGSPSEIFGNPRSERLRRFIDTTGMN</sequence>
<protein>
    <submittedName>
        <fullName evidence="9">Histidine/lysine/arginine/ornithine ABC transporter ATP-binding protein</fullName>
    </submittedName>
</protein>
<comment type="caution">
    <text evidence="9">The sequence shown here is derived from an EMBL/GenBank/DDBJ whole genome shotgun (WGS) entry which is preliminary data.</text>
</comment>
<dbReference type="InterPro" id="IPR030679">
    <property type="entry name" value="ABC_ATPase_HisP-typ"/>
</dbReference>
<dbReference type="GO" id="GO:0016887">
    <property type="term" value="F:ATP hydrolysis activity"/>
    <property type="evidence" value="ECO:0007669"/>
    <property type="project" value="InterPro"/>
</dbReference>
<evidence type="ECO:0000256" key="6">
    <source>
        <dbReference type="ARBA" id="ARBA00022840"/>
    </source>
</evidence>
<keyword evidence="6 9" id="KW-0067">ATP-binding</keyword>
<dbReference type="PANTHER" id="PTHR43166">
    <property type="entry name" value="AMINO ACID IMPORT ATP-BINDING PROTEIN"/>
    <property type="match status" value="1"/>
</dbReference>
<keyword evidence="7" id="KW-0472">Membrane</keyword>
<dbReference type="EMBL" id="PCDP01000034">
    <property type="protein sequence ID" value="PZM14313.1"/>
    <property type="molecule type" value="Genomic_DNA"/>
</dbReference>
<dbReference type="PIRSF" id="PIRSF039085">
    <property type="entry name" value="ABC_ATPase_HisP"/>
    <property type="match status" value="1"/>
</dbReference>
<dbReference type="Proteomes" id="UP000248925">
    <property type="component" value="Unassembled WGS sequence"/>
</dbReference>
<dbReference type="OrthoDB" id="9802264at2"/>
<dbReference type="InterPro" id="IPR003439">
    <property type="entry name" value="ABC_transporter-like_ATP-bd"/>
</dbReference>
<evidence type="ECO:0000313" key="9">
    <source>
        <dbReference type="EMBL" id="PZM14313.1"/>
    </source>
</evidence>
<dbReference type="PROSITE" id="PS50893">
    <property type="entry name" value="ABC_TRANSPORTER_2"/>
    <property type="match status" value="1"/>
</dbReference>
<evidence type="ECO:0000256" key="1">
    <source>
        <dbReference type="ARBA" id="ARBA00004202"/>
    </source>
</evidence>
<dbReference type="PROSITE" id="PS00211">
    <property type="entry name" value="ABC_TRANSPORTER_1"/>
    <property type="match status" value="1"/>
</dbReference>
<dbReference type="SUPFAM" id="SSF52540">
    <property type="entry name" value="P-loop containing nucleoside triphosphate hydrolases"/>
    <property type="match status" value="1"/>
</dbReference>
<evidence type="ECO:0000313" key="10">
    <source>
        <dbReference type="Proteomes" id="UP000248925"/>
    </source>
</evidence>
<evidence type="ECO:0000256" key="7">
    <source>
        <dbReference type="ARBA" id="ARBA00023136"/>
    </source>
</evidence>
<comment type="subcellular location">
    <subcellularLocation>
        <location evidence="1">Cell membrane</location>
        <topology evidence="1">Peripheral membrane protein</topology>
    </subcellularLocation>
</comment>
<reference evidence="9 10" key="1">
    <citation type="journal article" date="2018" name="Sci. Rep.">
        <title>Rhizobium tumorigenes sp. nov., a novel plant tumorigenic bacterium isolated from cane gall tumors on thornless blackberry.</title>
        <authorList>
            <person name="Kuzmanovi N."/>
            <person name="Smalla K."/>
            <person name="Gronow S."/>
            <person name="PuBawska J."/>
        </authorList>
    </citation>
    <scope>NUCLEOTIDE SEQUENCE [LARGE SCALE GENOMIC DNA]</scope>
    <source>
        <strain evidence="9 10">CCBAU 85046</strain>
    </source>
</reference>
<feature type="domain" description="ABC transporter" evidence="8">
    <location>
        <begin position="15"/>
        <end position="260"/>
    </location>
</feature>
<dbReference type="InterPro" id="IPR017871">
    <property type="entry name" value="ABC_transporter-like_CS"/>
</dbReference>